<dbReference type="Pfam" id="PF05618">
    <property type="entry name" value="Zn_protease"/>
    <property type="match status" value="1"/>
</dbReference>
<keyword evidence="4" id="KW-1185">Reference proteome</keyword>
<gene>
    <name evidence="3" type="ORF">VAZ01S_043_00490</name>
</gene>
<protein>
    <recommendedName>
        <fullName evidence="2">Retropepsin-like aspartic endopeptidase domain-containing protein</fullName>
    </recommendedName>
</protein>
<accession>U3AT45</accession>
<name>U3AT45_9VIBR</name>
<feature type="coiled-coil region" evidence="1">
    <location>
        <begin position="45"/>
        <end position="79"/>
    </location>
</feature>
<dbReference type="STRING" id="1219077.VAZ01S_043_00490"/>
<proteinExistence type="predicted"/>
<evidence type="ECO:0000313" key="3">
    <source>
        <dbReference type="EMBL" id="GAD76412.1"/>
    </source>
</evidence>
<dbReference type="Gene3D" id="2.40.70.10">
    <property type="entry name" value="Acid Proteases"/>
    <property type="match status" value="1"/>
</dbReference>
<dbReference type="PANTHER" id="PTHR38037:SF2">
    <property type="entry name" value="ATP-DEPENDENT ZINC PROTEASE DOMAIN-CONTAINING PROTEIN-RELATED"/>
    <property type="match status" value="1"/>
</dbReference>
<comment type="caution">
    <text evidence="3">The sequence shown here is derived from an EMBL/GenBank/DDBJ whole genome shotgun (WGS) entry which is preliminary data.</text>
</comment>
<sequence length="249" mass="27945">MFKRLTPVITVALLSGCTTLTQSEQYHQEALAAIQASETNFNHRLSGLELKLNTQSDDIEALQGQVKKLTLELNTLRKKTAKRLQKSNESINLQASTSTQATPTHQIVLGSVERMTIDSIKQTFDAQIDTASVTSSLNAVDLEEFERNGEKWVRFHLASSSQAKKEEKLWIEAPILRYVKAHKTDGSSLARRPVVELWVRVGKIHEKAQFTVSSESKSQLPVLLGKAFIRDIAVVDVSRQYIQTTKEKK</sequence>
<evidence type="ECO:0000256" key="1">
    <source>
        <dbReference type="SAM" id="Coils"/>
    </source>
</evidence>
<dbReference type="AlphaFoldDB" id="U3AT45"/>
<dbReference type="EMBL" id="BATL01000043">
    <property type="protein sequence ID" value="GAD76412.1"/>
    <property type="molecule type" value="Genomic_DNA"/>
</dbReference>
<dbReference type="eggNOG" id="COG4067">
    <property type="taxonomic scope" value="Bacteria"/>
</dbReference>
<dbReference type="RefSeq" id="WP_021710162.1">
    <property type="nucleotide sequence ID" value="NZ_BAOB01000180.1"/>
</dbReference>
<evidence type="ECO:0000313" key="4">
    <source>
        <dbReference type="Proteomes" id="UP000016567"/>
    </source>
</evidence>
<dbReference type="InterPro" id="IPR021109">
    <property type="entry name" value="Peptidase_aspartic_dom_sf"/>
</dbReference>
<dbReference type="PANTHER" id="PTHR38037">
    <property type="entry name" value="ZN_PROTEASE DOMAIN-CONTAINING PROTEIN"/>
    <property type="match status" value="1"/>
</dbReference>
<keyword evidence="1" id="KW-0175">Coiled coil</keyword>
<dbReference type="PROSITE" id="PS51257">
    <property type="entry name" value="PROKAR_LIPOPROTEIN"/>
    <property type="match status" value="1"/>
</dbReference>
<dbReference type="SUPFAM" id="SSF50630">
    <property type="entry name" value="Acid proteases"/>
    <property type="match status" value="1"/>
</dbReference>
<dbReference type="OrthoDB" id="8546610at2"/>
<evidence type="ECO:0000259" key="2">
    <source>
        <dbReference type="Pfam" id="PF05618"/>
    </source>
</evidence>
<reference evidence="3 4" key="1">
    <citation type="submission" date="2013-09" db="EMBL/GenBank/DDBJ databases">
        <title>Whole genome shotgun sequence of Vibrio azureus NBRC 104587.</title>
        <authorList>
            <person name="Isaki S."/>
            <person name="Hosoyama A."/>
            <person name="Numata M."/>
            <person name="Hashimoto M."/>
            <person name="Hosoyama Y."/>
            <person name="Tsuchikane K."/>
            <person name="Noguchi M."/>
            <person name="Hirakata S."/>
            <person name="Ichikawa N."/>
            <person name="Ohji S."/>
            <person name="Yamazoe A."/>
            <person name="Fujita N."/>
        </authorList>
    </citation>
    <scope>NUCLEOTIDE SEQUENCE [LARGE SCALE GENOMIC DNA]</scope>
    <source>
        <strain evidence="3 4">NBRC 104587</strain>
    </source>
</reference>
<feature type="domain" description="Retropepsin-like aspartic endopeptidase" evidence="2">
    <location>
        <begin position="108"/>
        <end position="245"/>
    </location>
</feature>
<dbReference type="InterPro" id="IPR008503">
    <property type="entry name" value="Asp_endopeptidase"/>
</dbReference>
<organism evidence="3 4">
    <name type="scientific">Vibrio azureus NBRC 104587</name>
    <dbReference type="NCBI Taxonomy" id="1219077"/>
    <lineage>
        <taxon>Bacteria</taxon>
        <taxon>Pseudomonadati</taxon>
        <taxon>Pseudomonadota</taxon>
        <taxon>Gammaproteobacteria</taxon>
        <taxon>Vibrionales</taxon>
        <taxon>Vibrionaceae</taxon>
        <taxon>Vibrio</taxon>
    </lineage>
</organism>
<dbReference type="Proteomes" id="UP000016567">
    <property type="component" value="Unassembled WGS sequence"/>
</dbReference>